<dbReference type="WBParaSite" id="HPBE_0000587101-mRNA-1">
    <property type="protein sequence ID" value="HPBE_0000587101-mRNA-1"/>
    <property type="gene ID" value="HPBE_0000587101"/>
</dbReference>
<organism evidence="1">
    <name type="scientific">Heligmosomoides polygyrus</name>
    <name type="common">Parasitic roundworm</name>
    <dbReference type="NCBI Taxonomy" id="6339"/>
    <lineage>
        <taxon>Eukaryota</taxon>
        <taxon>Metazoa</taxon>
        <taxon>Ecdysozoa</taxon>
        <taxon>Nematoda</taxon>
        <taxon>Chromadorea</taxon>
        <taxon>Rhabditida</taxon>
        <taxon>Rhabditina</taxon>
        <taxon>Rhabditomorpha</taxon>
        <taxon>Strongyloidea</taxon>
        <taxon>Heligmosomidae</taxon>
        <taxon>Heligmosomoides</taxon>
    </lineage>
</organism>
<keyword evidence="2" id="KW-1185">Reference proteome</keyword>
<name>A0A3P8B046_HELPZ</name>
<accession>A0A3P8B046</accession>
<reference evidence="1 2" key="1">
    <citation type="submission" date="2018-11" db="EMBL/GenBank/DDBJ databases">
        <authorList>
            <consortium name="Pathogen Informatics"/>
        </authorList>
    </citation>
    <scope>NUCLEOTIDE SEQUENCE [LARGE SCALE GENOMIC DNA]</scope>
</reference>
<evidence type="ECO:0000313" key="1">
    <source>
        <dbReference type="EMBL" id="VDO66105.1"/>
    </source>
</evidence>
<proteinExistence type="predicted"/>
<gene>
    <name evidence="1" type="ORF">HPBE_LOCUS5872</name>
</gene>
<protein>
    <submittedName>
        <fullName evidence="3">B30.2/SPRY domain-containing protein</fullName>
    </submittedName>
</protein>
<reference evidence="3" key="2">
    <citation type="submission" date="2019-09" db="UniProtKB">
        <authorList>
            <consortium name="WormBaseParasite"/>
        </authorList>
    </citation>
    <scope>IDENTIFICATION</scope>
</reference>
<evidence type="ECO:0000313" key="2">
    <source>
        <dbReference type="Proteomes" id="UP000050761"/>
    </source>
</evidence>
<dbReference type="Proteomes" id="UP000050761">
    <property type="component" value="Unassembled WGS sequence"/>
</dbReference>
<evidence type="ECO:0000313" key="3">
    <source>
        <dbReference type="WBParaSite" id="HPBE_0000587101-mRNA-1"/>
    </source>
</evidence>
<dbReference type="OrthoDB" id="5841771at2759"/>
<sequence>MAKIRRSVALVVEKFAASDVRLLLIVDKKWHIGIFSQCVLPGVGSVIDIEWRYSPATNEITVLSWKKYTGYEPMDRFTVNNTGSATEFTGFFYTTGCVRYNGFPLENPAIFNNYIGIVFDKSKVLNENYIGKYRGIVGAVNQHNTHYITSRYFPYDVRWLSGSNASAIEAASLLGREVVFSARKKDAFLCYVEGDVTPFQGNLRTIFTGSFFAIDIIVEFIGCKDERQRYIVWSDRWEFILDKHDIFVGCDYGLYRIEAIRHFEANDFPRWKATKIHQLVKKIEKSKTRSASSSDNLPTEKLDHLQVFSSSPVAQNVCQPRNLKKTDNLWNPEVTPMRQHSYSEDNLEKTLRVYMHRCLESSEVRAALKEADSTYFKCLVDVLMGV</sequence>
<dbReference type="AlphaFoldDB" id="A0A3P8B046"/>
<dbReference type="EMBL" id="UZAH01025555">
    <property type="protein sequence ID" value="VDO66105.1"/>
    <property type="molecule type" value="Genomic_DNA"/>
</dbReference>